<feature type="transmembrane region" description="Helical" evidence="2">
    <location>
        <begin position="91"/>
        <end position="113"/>
    </location>
</feature>
<feature type="transmembrane region" description="Helical" evidence="2">
    <location>
        <begin position="51"/>
        <end position="70"/>
    </location>
</feature>
<keyword evidence="2" id="KW-1133">Transmembrane helix</keyword>
<organism evidence="3">
    <name type="scientific">Phenylobacterium glaciei</name>
    <dbReference type="NCBI Taxonomy" id="2803784"/>
    <lineage>
        <taxon>Bacteria</taxon>
        <taxon>Pseudomonadati</taxon>
        <taxon>Pseudomonadota</taxon>
        <taxon>Alphaproteobacteria</taxon>
        <taxon>Caulobacterales</taxon>
        <taxon>Caulobacteraceae</taxon>
        <taxon>Phenylobacterium</taxon>
    </lineage>
</organism>
<evidence type="ECO:0000256" key="1">
    <source>
        <dbReference type="SAM" id="MobiDB-lite"/>
    </source>
</evidence>
<accession>A0A974P6N7</accession>
<feature type="region of interest" description="Disordered" evidence="1">
    <location>
        <begin position="118"/>
        <end position="150"/>
    </location>
</feature>
<keyword evidence="2" id="KW-0472">Membrane</keyword>
<name>A0A974P6N7_9CAUL</name>
<feature type="transmembrane region" description="Helical" evidence="2">
    <location>
        <begin position="28"/>
        <end position="45"/>
    </location>
</feature>
<feature type="compositionally biased region" description="Pro residues" evidence="1">
    <location>
        <begin position="129"/>
        <end position="150"/>
    </location>
</feature>
<evidence type="ECO:0000313" key="3">
    <source>
        <dbReference type="EMBL" id="QQZ51375.1"/>
    </source>
</evidence>
<proteinExistence type="predicted"/>
<sequence>MFEALVYDELHGEGRSDDYSRVIGRAQGVGFAAVLLASLSASVSVQFGYTAILWASVAVVIGAAGAAIALPRARKTLKVGRHYLVLLKQGFHTVAGAPLVLGFIAFAAMSNAFGGGLEGSGRSSGRRPACPPPRSPCSSPPSAPPRPAAP</sequence>
<gene>
    <name evidence="3" type="ORF">JKL49_10215</name>
</gene>
<protein>
    <submittedName>
        <fullName evidence="3">Uncharacterized protein</fullName>
    </submittedName>
</protein>
<keyword evidence="2" id="KW-0812">Transmembrane</keyword>
<evidence type="ECO:0000256" key="2">
    <source>
        <dbReference type="SAM" id="Phobius"/>
    </source>
</evidence>
<dbReference type="AlphaFoldDB" id="A0A974P6N7"/>
<dbReference type="EMBL" id="CP068570">
    <property type="protein sequence ID" value="QQZ51375.1"/>
    <property type="molecule type" value="Genomic_DNA"/>
</dbReference>
<reference evidence="3" key="1">
    <citation type="submission" date="2021-01" db="EMBL/GenBank/DDBJ databases">
        <title>Genome sequence of Phenylobacterium sp. 20VBR1 isolated from a valley glaceir, Ny-Alesund, Svalbard.</title>
        <authorList>
            <person name="Thomas F.A."/>
            <person name="Krishnan K.P."/>
            <person name="Sinha R.K."/>
        </authorList>
    </citation>
    <scope>NUCLEOTIDE SEQUENCE</scope>
    <source>
        <strain evidence="3">20VBR1</strain>
    </source>
</reference>